<evidence type="ECO:0000313" key="2">
    <source>
        <dbReference type="Proteomes" id="UP000242146"/>
    </source>
</evidence>
<reference evidence="1 2" key="1">
    <citation type="submission" date="2016-07" db="EMBL/GenBank/DDBJ databases">
        <title>Pervasive Adenine N6-methylation of Active Genes in Fungi.</title>
        <authorList>
            <consortium name="DOE Joint Genome Institute"/>
            <person name="Mondo S.J."/>
            <person name="Dannebaum R.O."/>
            <person name="Kuo R.C."/>
            <person name="Labutti K."/>
            <person name="Haridas S."/>
            <person name="Kuo A."/>
            <person name="Salamov A."/>
            <person name="Ahrendt S.R."/>
            <person name="Lipzen A."/>
            <person name="Sullivan W."/>
            <person name="Andreopoulos W.B."/>
            <person name="Clum A."/>
            <person name="Lindquist E."/>
            <person name="Daum C."/>
            <person name="Ramamoorthy G.K."/>
            <person name="Gryganskyi A."/>
            <person name="Culley D."/>
            <person name="Magnuson J.K."/>
            <person name="James T.Y."/>
            <person name="O'Malley M.A."/>
            <person name="Stajich J.E."/>
            <person name="Spatafora J.W."/>
            <person name="Visel A."/>
            <person name="Grigoriev I.V."/>
        </authorList>
    </citation>
    <scope>NUCLEOTIDE SEQUENCE [LARGE SCALE GENOMIC DNA]</scope>
    <source>
        <strain evidence="1 2">NRRL 3301</strain>
    </source>
</reference>
<feature type="non-terminal residue" evidence="1">
    <location>
        <position position="124"/>
    </location>
</feature>
<keyword evidence="2" id="KW-1185">Reference proteome</keyword>
<dbReference type="STRING" id="101127.A0A1X2GJD8"/>
<accession>A0A1X2GJD8</accession>
<comment type="caution">
    <text evidence="1">The sequence shown here is derived from an EMBL/GenBank/DDBJ whole genome shotgun (WGS) entry which is preliminary data.</text>
</comment>
<dbReference type="Proteomes" id="UP000242146">
    <property type="component" value="Unassembled WGS sequence"/>
</dbReference>
<gene>
    <name evidence="1" type="ORF">DM01DRAFT_1269506</name>
</gene>
<dbReference type="EMBL" id="MCGT01000012">
    <property type="protein sequence ID" value="ORX55114.1"/>
    <property type="molecule type" value="Genomic_DNA"/>
</dbReference>
<proteinExistence type="predicted"/>
<sequence length="124" mass="14430">MFDATPVEPALDLAEKYSTPPLDWQHFYQLKAQRQKQHATSEELRNQVADEMQQALSDLDKCPEQGDILLFNHLVSRTLWILDLVPGHGPCYYILVKILYFLQHAQIQQLLQEGLRLDPDYLPL</sequence>
<protein>
    <submittedName>
        <fullName evidence="1">Uncharacterized protein</fullName>
    </submittedName>
</protein>
<name>A0A1X2GJD8_9FUNG</name>
<evidence type="ECO:0000313" key="1">
    <source>
        <dbReference type="EMBL" id="ORX55114.1"/>
    </source>
</evidence>
<organism evidence="1 2">
    <name type="scientific">Hesseltinella vesiculosa</name>
    <dbReference type="NCBI Taxonomy" id="101127"/>
    <lineage>
        <taxon>Eukaryota</taxon>
        <taxon>Fungi</taxon>
        <taxon>Fungi incertae sedis</taxon>
        <taxon>Mucoromycota</taxon>
        <taxon>Mucoromycotina</taxon>
        <taxon>Mucoromycetes</taxon>
        <taxon>Mucorales</taxon>
        <taxon>Cunninghamellaceae</taxon>
        <taxon>Hesseltinella</taxon>
    </lineage>
</organism>
<dbReference type="OrthoDB" id="26525at2759"/>
<dbReference type="AlphaFoldDB" id="A0A1X2GJD8"/>